<reference evidence="11 12" key="1">
    <citation type="journal article" date="2019" name="Int. J. Syst. Evol. Microbiol.">
        <title>The Global Catalogue of Microorganisms (GCM) 10K type strain sequencing project: providing services to taxonomists for standard genome sequencing and annotation.</title>
        <authorList>
            <consortium name="The Broad Institute Genomics Platform"/>
            <consortium name="The Broad Institute Genome Sequencing Center for Infectious Disease"/>
            <person name="Wu L."/>
            <person name="Ma J."/>
        </authorList>
    </citation>
    <scope>NUCLEOTIDE SEQUENCE [LARGE SCALE GENOMIC DNA]</scope>
    <source>
        <strain evidence="11 12">CGMCC 1.12125</strain>
    </source>
</reference>
<dbReference type="GO" id="GO:0009007">
    <property type="term" value="F:site-specific DNA-methyltransferase (adenine-specific) activity"/>
    <property type="evidence" value="ECO:0007669"/>
    <property type="project" value="UniProtKB-EC"/>
</dbReference>
<dbReference type="SUPFAM" id="SSF53335">
    <property type="entry name" value="S-adenosyl-L-methionine-dependent methyltransferases"/>
    <property type="match status" value="1"/>
</dbReference>
<keyword evidence="3 11" id="KW-0489">Methyltransferase</keyword>
<evidence type="ECO:0000256" key="7">
    <source>
        <dbReference type="ARBA" id="ARBA00023125"/>
    </source>
</evidence>
<gene>
    <name evidence="11" type="ORF">ACFR9U_14225</name>
</gene>
<dbReference type="PRINTS" id="PR00507">
    <property type="entry name" value="N12N6MTFRASE"/>
</dbReference>
<dbReference type="EC" id="2.1.1.72" evidence="2"/>
<keyword evidence="7" id="KW-0238">DNA-binding</keyword>
<evidence type="ECO:0000313" key="12">
    <source>
        <dbReference type="Proteomes" id="UP001597119"/>
    </source>
</evidence>
<evidence type="ECO:0000256" key="5">
    <source>
        <dbReference type="ARBA" id="ARBA00022691"/>
    </source>
</evidence>
<keyword evidence="6" id="KW-0680">Restriction system</keyword>
<evidence type="ECO:0000256" key="2">
    <source>
        <dbReference type="ARBA" id="ARBA00011900"/>
    </source>
</evidence>
<dbReference type="PANTHER" id="PTHR33841">
    <property type="entry name" value="DNA METHYLTRANSFERASE YEEA-RELATED"/>
    <property type="match status" value="1"/>
</dbReference>
<evidence type="ECO:0000256" key="6">
    <source>
        <dbReference type="ARBA" id="ARBA00022747"/>
    </source>
</evidence>
<dbReference type="AlphaFoldDB" id="A0ABD6CCS1"/>
<evidence type="ECO:0000256" key="3">
    <source>
        <dbReference type="ARBA" id="ARBA00022603"/>
    </source>
</evidence>
<dbReference type="GO" id="GO:0032259">
    <property type="term" value="P:methylation"/>
    <property type="evidence" value="ECO:0007669"/>
    <property type="project" value="UniProtKB-KW"/>
</dbReference>
<keyword evidence="4 11" id="KW-0808">Transferase</keyword>
<dbReference type="Gene3D" id="3.40.50.150">
    <property type="entry name" value="Vaccinia Virus protein VP39"/>
    <property type="match status" value="1"/>
</dbReference>
<dbReference type="Proteomes" id="UP001597119">
    <property type="component" value="Unassembled WGS sequence"/>
</dbReference>
<dbReference type="PANTHER" id="PTHR33841:SF5">
    <property type="entry name" value="DNA METHYLASE (MODIFICATION METHYLASE) (METHYLTRANSFERASE)-RELATED"/>
    <property type="match status" value="1"/>
</dbReference>
<evidence type="ECO:0000259" key="10">
    <source>
        <dbReference type="Pfam" id="PF12950"/>
    </source>
</evidence>
<dbReference type="InterPro" id="IPR029063">
    <property type="entry name" value="SAM-dependent_MTases_sf"/>
</dbReference>
<comment type="catalytic activity">
    <reaction evidence="8">
        <text>a 2'-deoxyadenosine in DNA + S-adenosyl-L-methionine = an N(6)-methyl-2'-deoxyadenosine in DNA + S-adenosyl-L-homocysteine + H(+)</text>
        <dbReference type="Rhea" id="RHEA:15197"/>
        <dbReference type="Rhea" id="RHEA-COMP:12418"/>
        <dbReference type="Rhea" id="RHEA-COMP:12419"/>
        <dbReference type="ChEBI" id="CHEBI:15378"/>
        <dbReference type="ChEBI" id="CHEBI:57856"/>
        <dbReference type="ChEBI" id="CHEBI:59789"/>
        <dbReference type="ChEBI" id="CHEBI:90615"/>
        <dbReference type="ChEBI" id="CHEBI:90616"/>
        <dbReference type="EC" id="2.1.1.72"/>
    </reaction>
</comment>
<dbReference type="RefSeq" id="WP_247381744.1">
    <property type="nucleotide sequence ID" value="NZ_JALLGV010000012.1"/>
</dbReference>
<dbReference type="InterPro" id="IPR011639">
    <property type="entry name" value="MethylTrfase_TaqI-like_dom"/>
</dbReference>
<dbReference type="InterPro" id="IPR002052">
    <property type="entry name" value="DNA_methylase_N6_adenine_CS"/>
</dbReference>
<dbReference type="InterPro" id="IPR025931">
    <property type="entry name" value="TaqI_C"/>
</dbReference>
<accession>A0ABD6CCS1</accession>
<dbReference type="Pfam" id="PF07669">
    <property type="entry name" value="Eco57I"/>
    <property type="match status" value="1"/>
</dbReference>
<feature type="domain" description="TaqI-like C-terminal specificity" evidence="10">
    <location>
        <begin position="395"/>
        <end position="545"/>
    </location>
</feature>
<protein>
    <recommendedName>
        <fullName evidence="2">site-specific DNA-methyltransferase (adenine-specific)</fullName>
        <ecNumber evidence="2">2.1.1.72</ecNumber>
    </recommendedName>
</protein>
<evidence type="ECO:0000256" key="4">
    <source>
        <dbReference type="ARBA" id="ARBA00022679"/>
    </source>
</evidence>
<dbReference type="EMBL" id="JBHUDJ010000008">
    <property type="protein sequence ID" value="MFD1588137.1"/>
    <property type="molecule type" value="Genomic_DNA"/>
</dbReference>
<feature type="domain" description="Type II methyltransferase M.TaqI-like" evidence="9">
    <location>
        <begin position="119"/>
        <end position="267"/>
    </location>
</feature>
<dbReference type="InterPro" id="IPR050953">
    <property type="entry name" value="N4_N6_ade-DNA_methylase"/>
</dbReference>
<comment type="caution">
    <text evidence="11">The sequence shown here is derived from an EMBL/GenBank/DDBJ whole genome shotgun (WGS) entry which is preliminary data.</text>
</comment>
<keyword evidence="12" id="KW-1185">Reference proteome</keyword>
<keyword evidence="5" id="KW-0949">S-adenosyl-L-methionine</keyword>
<evidence type="ECO:0000259" key="9">
    <source>
        <dbReference type="Pfam" id="PF07669"/>
    </source>
</evidence>
<organism evidence="11 12">
    <name type="scientific">Halorientalis brevis</name>
    <dbReference type="NCBI Taxonomy" id="1126241"/>
    <lineage>
        <taxon>Archaea</taxon>
        <taxon>Methanobacteriati</taxon>
        <taxon>Methanobacteriota</taxon>
        <taxon>Stenosarchaea group</taxon>
        <taxon>Halobacteria</taxon>
        <taxon>Halobacteriales</taxon>
        <taxon>Haloarculaceae</taxon>
        <taxon>Halorientalis</taxon>
    </lineage>
</organism>
<dbReference type="GO" id="GO:0003677">
    <property type="term" value="F:DNA binding"/>
    <property type="evidence" value="ECO:0007669"/>
    <property type="project" value="UniProtKB-KW"/>
</dbReference>
<proteinExistence type="inferred from homology"/>
<sequence length="599" mass="68790">MKNRFDYPDDLEPFHVDDELLEKIRDSDSKVDEIEGYQGNPITGVGDVYTPEPIVEFILDSVGYTADNKIEHQKIADLSCGTGSFVRAITERLRDRMIRIGYDPETSEGAEQIISTVKNNIYAYDINSLAVWRTAQHILSVLDSEIVAADKSNPVSSLPIFHANSLKRDTEISYSKFDVIVGNPPYIKNRDISDKDDKIYREQYDSATGKYDTYLLFFERGTELLDVDGNLGFVTPDRFHHTDYGEKLREILLNRTYLNSIIKIEDNPFPVVNAYPSITILRRQDNSFPNYQRENEFWYCECDTASLGELSETLNCDSGSMPNLCTKINQNALSTDGWLFTSPEIKKLQTKLRNRNPVIKNTNIRIKTGIATGADDIYILSENDAQRMSAKVVYPLIKGEDVKKGKISEDRYIINPYDENGAPMDLDNYPEVKKYLEYHRPALEERYCVREQGKIWYETHDTIQTDLETSKRIVTPDLTSTSRFAVTERKISHNTCYSFFSEEELDALAAALNSSVFEFLLKSSLPEMDSGFWRQMKRDLVDLPVPLPSQLGPKIENRLGQHYRKHEWDEIDSLIYDALDLKSDEINLIESFTPTRKSD</sequence>
<name>A0ABD6CCS1_9EURY</name>
<dbReference type="Pfam" id="PF12950">
    <property type="entry name" value="TaqI_C"/>
    <property type="match status" value="1"/>
</dbReference>
<dbReference type="PROSITE" id="PS00092">
    <property type="entry name" value="N6_MTASE"/>
    <property type="match status" value="1"/>
</dbReference>
<evidence type="ECO:0000256" key="1">
    <source>
        <dbReference type="ARBA" id="ARBA00006594"/>
    </source>
</evidence>
<evidence type="ECO:0000256" key="8">
    <source>
        <dbReference type="ARBA" id="ARBA00047942"/>
    </source>
</evidence>
<evidence type="ECO:0000313" key="11">
    <source>
        <dbReference type="EMBL" id="MFD1588137.1"/>
    </source>
</evidence>
<dbReference type="GO" id="GO:0009307">
    <property type="term" value="P:DNA restriction-modification system"/>
    <property type="evidence" value="ECO:0007669"/>
    <property type="project" value="UniProtKB-KW"/>
</dbReference>
<comment type="similarity">
    <text evidence="1">Belongs to the N(4)/N(6)-methyltransferase family.</text>
</comment>